<comment type="caution">
    <text evidence="3">The sequence shown here is derived from an EMBL/GenBank/DDBJ whole genome shotgun (WGS) entry which is preliminary data.</text>
</comment>
<evidence type="ECO:0000313" key="3">
    <source>
        <dbReference type="EMBL" id="REK90497.1"/>
    </source>
</evidence>
<dbReference type="EMBL" id="QUAC01000073">
    <property type="protein sequence ID" value="REK90497.1"/>
    <property type="molecule type" value="Genomic_DNA"/>
</dbReference>
<dbReference type="InterPro" id="IPR017517">
    <property type="entry name" value="Maleyloyr_isom"/>
</dbReference>
<feature type="region of interest" description="Disordered" evidence="1">
    <location>
        <begin position="232"/>
        <end position="254"/>
    </location>
</feature>
<dbReference type="OrthoDB" id="5185819at2"/>
<dbReference type="AlphaFoldDB" id="A0A371Q722"/>
<dbReference type="InterPro" id="IPR024344">
    <property type="entry name" value="MDMPI_metal-binding"/>
</dbReference>
<dbReference type="NCBIfam" id="TIGR03083">
    <property type="entry name" value="maleylpyruvate isomerase family mycothiol-dependent enzyme"/>
    <property type="match status" value="1"/>
</dbReference>
<evidence type="ECO:0000256" key="1">
    <source>
        <dbReference type="SAM" id="MobiDB-lite"/>
    </source>
</evidence>
<dbReference type="GO" id="GO:0046872">
    <property type="term" value="F:metal ion binding"/>
    <property type="evidence" value="ECO:0007669"/>
    <property type="project" value="InterPro"/>
</dbReference>
<gene>
    <name evidence="3" type="ORF">DY245_10110</name>
</gene>
<dbReference type="SUPFAM" id="SSF109854">
    <property type="entry name" value="DinB/YfiT-like putative metalloenzymes"/>
    <property type="match status" value="1"/>
</dbReference>
<dbReference type="Proteomes" id="UP000262477">
    <property type="component" value="Unassembled WGS sequence"/>
</dbReference>
<dbReference type="InterPro" id="IPR017520">
    <property type="entry name" value="CHP03086"/>
</dbReference>
<feature type="region of interest" description="Disordered" evidence="1">
    <location>
        <begin position="1"/>
        <end position="37"/>
    </location>
</feature>
<feature type="domain" description="Mycothiol-dependent maleylpyruvate isomerase metal-binding" evidence="2">
    <location>
        <begin position="48"/>
        <end position="171"/>
    </location>
</feature>
<dbReference type="InterPro" id="IPR034660">
    <property type="entry name" value="DinB/YfiT-like"/>
</dbReference>
<evidence type="ECO:0000313" key="4">
    <source>
        <dbReference type="Proteomes" id="UP000262477"/>
    </source>
</evidence>
<keyword evidence="4" id="KW-1185">Reference proteome</keyword>
<evidence type="ECO:0000259" key="2">
    <source>
        <dbReference type="Pfam" id="PF11716"/>
    </source>
</evidence>
<accession>A0A371Q722</accession>
<dbReference type="Pfam" id="PF11716">
    <property type="entry name" value="MDMPI_N"/>
    <property type="match status" value="1"/>
</dbReference>
<dbReference type="Gene3D" id="1.20.120.450">
    <property type="entry name" value="dinb family like domain"/>
    <property type="match status" value="1"/>
</dbReference>
<organism evidence="3 4">
    <name type="scientific">Streptomyces inhibens</name>
    <dbReference type="NCBI Taxonomy" id="2293571"/>
    <lineage>
        <taxon>Bacteria</taxon>
        <taxon>Bacillati</taxon>
        <taxon>Actinomycetota</taxon>
        <taxon>Actinomycetes</taxon>
        <taxon>Kitasatosporales</taxon>
        <taxon>Streptomycetaceae</taxon>
        <taxon>Streptomyces</taxon>
    </lineage>
</organism>
<reference evidence="3 4" key="1">
    <citation type="submission" date="2018-08" db="EMBL/GenBank/DDBJ databases">
        <title>Streptomyces NEAU-D10 sp. nov., a novel Actinomycete isolated from soil.</title>
        <authorList>
            <person name="Jin L."/>
        </authorList>
    </citation>
    <scope>NUCLEOTIDE SEQUENCE [LARGE SCALE GENOMIC DNA]</scope>
    <source>
        <strain evidence="3 4">NEAU-D10</strain>
    </source>
</reference>
<dbReference type="NCBIfam" id="TIGR03086">
    <property type="entry name" value="TIGR03086 family metal-binding protein"/>
    <property type="match status" value="1"/>
</dbReference>
<proteinExistence type="predicted"/>
<sequence length="254" mass="26792">MHMNSAGTDAPHPDAPRANSAGPDAPRPDASRAQSAGADFERLRRLHAQAVRDSVTLVRRVTPDALSRPTPCSAWSLSDLLAHMTAQHRGFAAAALGQGQDLAHWAVHPVGEDVVAHYGDAAEKVIAAFATVDTPDRAFTLPEFTAAKTFPAARAVGFHLIDYVVHSWDVARTLDLAYEPSPDLLQAALPIARAVPDGDSRLAPGSAFRPGLATDDHMGTLEKILAALGRSPDWRSPLSSGADDAGTAPHDPTC</sequence>
<name>A0A371Q722_STRIH</name>
<protein>
    <submittedName>
        <fullName evidence="3">TIGR03086 family protein</fullName>
    </submittedName>
</protein>